<dbReference type="GO" id="GO:0008897">
    <property type="term" value="F:holo-[acyl-carrier-protein] synthase activity"/>
    <property type="evidence" value="ECO:0007669"/>
    <property type="project" value="InterPro"/>
</dbReference>
<gene>
    <name evidence="3" type="ORF">D8771_09485</name>
</gene>
<dbReference type="AlphaFoldDB" id="A0A6C1C7M9"/>
<dbReference type="GO" id="GO:0000287">
    <property type="term" value="F:magnesium ion binding"/>
    <property type="evidence" value="ECO:0007669"/>
    <property type="project" value="InterPro"/>
</dbReference>
<dbReference type="PANTHER" id="PTHR12215:SF10">
    <property type="entry name" value="L-AMINOADIPATE-SEMIALDEHYDE DEHYDROGENASE-PHOSPHOPANTETHEINYL TRANSFERASE"/>
    <property type="match status" value="1"/>
</dbReference>
<dbReference type="Gene3D" id="3.90.470.20">
    <property type="entry name" value="4'-phosphopantetheinyl transferase domain"/>
    <property type="match status" value="2"/>
</dbReference>
<dbReference type="RefSeq" id="WP_016470680.1">
    <property type="nucleotide sequence ID" value="NZ_CP048875.1"/>
</dbReference>
<dbReference type="GO" id="GO:0019878">
    <property type="term" value="P:lysine biosynthetic process via aminoadipic acid"/>
    <property type="evidence" value="ECO:0007669"/>
    <property type="project" value="TreeGrafter"/>
</dbReference>
<sequence length="226" mass="23452">MTSAAPGDTDSARSPVVHLLRVSEYAAEAAGPEALAVLSAAERERAEAFVRPGDRDRYVVAHWALRRELGALLGTAPADVPFAQADCPVCGGPHGRPVVPGNPVHFSLSHAGDVVLLAFADAAVGVDVEGHPAVSSAAETMTALHPREQEELAAVGRDALPAAFARCWTRKEAYLKATGAGLGEDPGRTYVSALDRPAQPAGWHLTDLAAPAGYAAACAVRRPAEQ</sequence>
<dbReference type="SUPFAM" id="SSF56214">
    <property type="entry name" value="4'-phosphopantetheinyl transferase"/>
    <property type="match status" value="2"/>
</dbReference>
<comment type="caution">
    <text evidence="3">The sequence shown here is derived from an EMBL/GenBank/DDBJ whole genome shotgun (WGS) entry which is preliminary data.</text>
</comment>
<proteinExistence type="inferred from homology"/>
<name>A0A6C1C7M9_9ACTN</name>
<dbReference type="InterPro" id="IPR050559">
    <property type="entry name" value="P-Pant_transferase_sf"/>
</dbReference>
<reference evidence="3 4" key="1">
    <citation type="submission" date="2018-10" db="EMBL/GenBank/DDBJ databases">
        <title>Isolation of pseudouridimycin from Streptomyces albus DSM 40763.</title>
        <authorList>
            <person name="Rosenqvist P."/>
            <person name="Metsae-Ketelae M."/>
            <person name="Virta P."/>
        </authorList>
    </citation>
    <scope>NUCLEOTIDE SEQUENCE [LARGE SCALE GENOMIC DNA]</scope>
    <source>
        <strain evidence="3 4">DSM 40763</strain>
    </source>
</reference>
<organism evidence="3 4">
    <name type="scientific">Streptomyces albus</name>
    <dbReference type="NCBI Taxonomy" id="1888"/>
    <lineage>
        <taxon>Bacteria</taxon>
        <taxon>Bacillati</taxon>
        <taxon>Actinomycetota</taxon>
        <taxon>Actinomycetes</taxon>
        <taxon>Kitasatosporales</taxon>
        <taxon>Streptomycetaceae</taxon>
        <taxon>Streptomyces</taxon>
    </lineage>
</organism>
<accession>A0A6C1C7M9</accession>
<dbReference type="GO" id="GO:0005829">
    <property type="term" value="C:cytosol"/>
    <property type="evidence" value="ECO:0007669"/>
    <property type="project" value="TreeGrafter"/>
</dbReference>
<protein>
    <submittedName>
        <fullName evidence="3">4'-phosphopantetheinyl transferase superfamily protein</fullName>
    </submittedName>
</protein>
<dbReference type="Proteomes" id="UP000298111">
    <property type="component" value="Unassembled WGS sequence"/>
</dbReference>
<keyword evidence="2 3" id="KW-0808">Transferase</keyword>
<evidence type="ECO:0000256" key="2">
    <source>
        <dbReference type="ARBA" id="ARBA00022679"/>
    </source>
</evidence>
<dbReference type="InterPro" id="IPR037143">
    <property type="entry name" value="4-PPantetheinyl_Trfase_dom_sf"/>
</dbReference>
<dbReference type="EMBL" id="RCIY01000044">
    <property type="protein sequence ID" value="TGG85413.1"/>
    <property type="molecule type" value="Genomic_DNA"/>
</dbReference>
<dbReference type="GeneID" id="75180497"/>
<dbReference type="PANTHER" id="PTHR12215">
    <property type="entry name" value="PHOSPHOPANTETHEINE TRANSFERASE"/>
    <property type="match status" value="1"/>
</dbReference>
<dbReference type="InterPro" id="IPR008278">
    <property type="entry name" value="4-PPantetheinyl_Trfase_dom"/>
</dbReference>
<evidence type="ECO:0000313" key="3">
    <source>
        <dbReference type="EMBL" id="TGG85413.1"/>
    </source>
</evidence>
<evidence type="ECO:0000313" key="4">
    <source>
        <dbReference type="Proteomes" id="UP000298111"/>
    </source>
</evidence>
<evidence type="ECO:0000256" key="1">
    <source>
        <dbReference type="ARBA" id="ARBA00010990"/>
    </source>
</evidence>
<dbReference type="Pfam" id="PF01648">
    <property type="entry name" value="ACPS"/>
    <property type="match status" value="1"/>
</dbReference>
<comment type="similarity">
    <text evidence="1">Belongs to the P-Pant transferase superfamily. Gsp/Sfp/HetI/AcpT family.</text>
</comment>